<dbReference type="Proteomes" id="UP000271010">
    <property type="component" value="Unassembled WGS sequence"/>
</dbReference>
<sequence>MSQLIDVFELVEEWADRTDRILKEQMKRLKVGEKGGGDKELFFSLRSNVYAKYGDKVQMDLSFIEHGRFRDMGAGSGKKAKIETMAGNLALATASARKRKGRKPAKWYSKPFYGRLNALLGVVSGEVQEVIIETLKEVATGPQQAPKTRRK</sequence>
<name>A0A3M9MQ67_9BACT</name>
<keyword evidence="2" id="KW-1185">Reference proteome</keyword>
<evidence type="ECO:0000313" key="2">
    <source>
        <dbReference type="Proteomes" id="UP000271010"/>
    </source>
</evidence>
<accession>A0A3M9MQ67</accession>
<organism evidence="1 2">
    <name type="scientific">Rufibacter immobilis</name>
    <dbReference type="NCBI Taxonomy" id="1348778"/>
    <lineage>
        <taxon>Bacteria</taxon>
        <taxon>Pseudomonadati</taxon>
        <taxon>Bacteroidota</taxon>
        <taxon>Cytophagia</taxon>
        <taxon>Cytophagales</taxon>
        <taxon>Hymenobacteraceae</taxon>
        <taxon>Rufibacter</taxon>
    </lineage>
</organism>
<protein>
    <submittedName>
        <fullName evidence="1">Uncharacterized protein</fullName>
    </submittedName>
</protein>
<dbReference type="RefSeq" id="WP_123134142.1">
    <property type="nucleotide sequence ID" value="NZ_RJJE01000017.1"/>
</dbReference>
<proteinExistence type="predicted"/>
<dbReference type="EMBL" id="RJJE01000017">
    <property type="protein sequence ID" value="RNI27674.1"/>
    <property type="molecule type" value="Genomic_DNA"/>
</dbReference>
<comment type="caution">
    <text evidence="1">The sequence shown here is derived from an EMBL/GenBank/DDBJ whole genome shotgun (WGS) entry which is preliminary data.</text>
</comment>
<evidence type="ECO:0000313" key="1">
    <source>
        <dbReference type="EMBL" id="RNI27674.1"/>
    </source>
</evidence>
<dbReference type="AlphaFoldDB" id="A0A3M9MQ67"/>
<reference evidence="1 2" key="1">
    <citation type="submission" date="2018-11" db="EMBL/GenBank/DDBJ databases">
        <title>Rufibacter latericius sp. nov., isolated from water in Baiyang Lake.</title>
        <authorList>
            <person name="Yang Y."/>
        </authorList>
    </citation>
    <scope>NUCLEOTIDE SEQUENCE [LARGE SCALE GENOMIC DNA]</scope>
    <source>
        <strain evidence="1 2">MCC P1</strain>
    </source>
</reference>
<dbReference type="OrthoDB" id="799931at2"/>
<gene>
    <name evidence="1" type="ORF">EFA69_16275</name>
</gene>